<evidence type="ECO:0008006" key="3">
    <source>
        <dbReference type="Google" id="ProtNLM"/>
    </source>
</evidence>
<proteinExistence type="predicted"/>
<gene>
    <name evidence="1" type="ORF">DFE_2317</name>
</gene>
<protein>
    <recommendedName>
        <fullName evidence="3">Phage protein</fullName>
    </recommendedName>
</protein>
<accession>A0A2Z6B0Q5</accession>
<sequence>MAYDIRLVKLINGEMILGKYVEEDGQAKLQDAAVLQTVPTQQGVQMMLVPFGYPFDNEMDAEIDYKHVIYRYKKIPADLETKYLEAASGLAMASSGDLSNLQGMTGGATQGVSDFAEMLKK</sequence>
<dbReference type="KEGG" id="dfl:DFE_2317"/>
<organism evidence="1 2">
    <name type="scientific">Desulfovibrio ferrophilus</name>
    <dbReference type="NCBI Taxonomy" id="241368"/>
    <lineage>
        <taxon>Bacteria</taxon>
        <taxon>Pseudomonadati</taxon>
        <taxon>Thermodesulfobacteriota</taxon>
        <taxon>Desulfovibrionia</taxon>
        <taxon>Desulfovibrionales</taxon>
        <taxon>Desulfovibrionaceae</taxon>
        <taxon>Desulfovibrio</taxon>
    </lineage>
</organism>
<keyword evidence="2" id="KW-1185">Reference proteome</keyword>
<dbReference type="Gene3D" id="2.30.30.100">
    <property type="match status" value="1"/>
</dbReference>
<evidence type="ECO:0000313" key="1">
    <source>
        <dbReference type="EMBL" id="BBD09043.1"/>
    </source>
</evidence>
<reference evidence="1 2" key="1">
    <citation type="journal article" date="2018" name="Sci. Adv.">
        <title>Multi-heme cytochromes provide a pathway for survival in energy-limited environments.</title>
        <authorList>
            <person name="Deng X."/>
            <person name="Dohmae N."/>
            <person name="Nealson K.H."/>
            <person name="Hashimoto K."/>
            <person name="Okamoto A."/>
        </authorList>
    </citation>
    <scope>NUCLEOTIDE SEQUENCE [LARGE SCALE GENOMIC DNA]</scope>
    <source>
        <strain evidence="1 2">IS5</strain>
    </source>
</reference>
<dbReference type="Proteomes" id="UP000269883">
    <property type="component" value="Chromosome"/>
</dbReference>
<evidence type="ECO:0000313" key="2">
    <source>
        <dbReference type="Proteomes" id="UP000269883"/>
    </source>
</evidence>
<dbReference type="OrthoDB" id="5471527at2"/>
<dbReference type="AlphaFoldDB" id="A0A2Z6B0Q5"/>
<name>A0A2Z6B0Q5_9BACT</name>
<dbReference type="RefSeq" id="WP_126379683.1">
    <property type="nucleotide sequence ID" value="NZ_AP017378.1"/>
</dbReference>
<dbReference type="EMBL" id="AP017378">
    <property type="protein sequence ID" value="BBD09043.1"/>
    <property type="molecule type" value="Genomic_DNA"/>
</dbReference>